<dbReference type="CDD" id="cd00392">
    <property type="entry name" value="Ribosomal_L13"/>
    <property type="match status" value="1"/>
</dbReference>
<evidence type="ECO:0000313" key="8">
    <source>
        <dbReference type="EMBL" id="HGE99513.1"/>
    </source>
</evidence>
<sequence>MKTTFLKSENEVKRNWYLVDMTNKTLGRAASKIARILSGKNKVTYTPHIDGGDFVVAINAKKIRVTGKKLLNKVYYHHTGYPGGLKKRSLAELLAKKPEEVLRLAVKRMLPKNRLGRRMLKRLKIYPDEKHPHRAQRPVMIEL</sequence>
<organism evidence="8">
    <name type="scientific">candidate division WOR-3 bacterium</name>
    <dbReference type="NCBI Taxonomy" id="2052148"/>
    <lineage>
        <taxon>Bacteria</taxon>
        <taxon>Bacteria division WOR-3</taxon>
    </lineage>
</organism>
<comment type="similarity">
    <text evidence="1 5 6">Belongs to the universal ribosomal protein uL13 family.</text>
</comment>
<keyword evidence="3 5" id="KW-0687">Ribonucleoprotein</keyword>
<evidence type="ECO:0000256" key="7">
    <source>
        <dbReference type="RuleBase" id="RU003878"/>
    </source>
</evidence>
<dbReference type="PANTHER" id="PTHR11545">
    <property type="entry name" value="RIBOSOMAL PROTEIN L13"/>
    <property type="match status" value="1"/>
</dbReference>
<evidence type="ECO:0000256" key="5">
    <source>
        <dbReference type="HAMAP-Rule" id="MF_01366"/>
    </source>
</evidence>
<dbReference type="GO" id="GO:0017148">
    <property type="term" value="P:negative regulation of translation"/>
    <property type="evidence" value="ECO:0007669"/>
    <property type="project" value="TreeGrafter"/>
</dbReference>
<dbReference type="GO" id="GO:0022625">
    <property type="term" value="C:cytosolic large ribosomal subunit"/>
    <property type="evidence" value="ECO:0007669"/>
    <property type="project" value="TreeGrafter"/>
</dbReference>
<evidence type="ECO:0000256" key="2">
    <source>
        <dbReference type="ARBA" id="ARBA00022980"/>
    </source>
</evidence>
<dbReference type="InterPro" id="IPR005823">
    <property type="entry name" value="Ribosomal_uL13_bac-type"/>
</dbReference>
<dbReference type="Pfam" id="PF00572">
    <property type="entry name" value="Ribosomal_L13"/>
    <property type="match status" value="1"/>
</dbReference>
<evidence type="ECO:0000256" key="3">
    <source>
        <dbReference type="ARBA" id="ARBA00023274"/>
    </source>
</evidence>
<comment type="subunit">
    <text evidence="5">Part of the 50S ribosomal subunit.</text>
</comment>
<protein>
    <recommendedName>
        <fullName evidence="4 5">Large ribosomal subunit protein uL13</fullName>
    </recommendedName>
</protein>
<dbReference type="GO" id="GO:0003735">
    <property type="term" value="F:structural constituent of ribosome"/>
    <property type="evidence" value="ECO:0007669"/>
    <property type="project" value="InterPro"/>
</dbReference>
<proteinExistence type="inferred from homology"/>
<dbReference type="GO" id="GO:0006412">
    <property type="term" value="P:translation"/>
    <property type="evidence" value="ECO:0007669"/>
    <property type="project" value="UniProtKB-UniRule"/>
</dbReference>
<dbReference type="AlphaFoldDB" id="A0A7C3YT18"/>
<dbReference type="HAMAP" id="MF_01366">
    <property type="entry name" value="Ribosomal_uL13"/>
    <property type="match status" value="1"/>
</dbReference>
<dbReference type="InterPro" id="IPR036899">
    <property type="entry name" value="Ribosomal_uL13_sf"/>
</dbReference>
<accession>A0A7C3YT18</accession>
<dbReference type="GO" id="GO:0003729">
    <property type="term" value="F:mRNA binding"/>
    <property type="evidence" value="ECO:0007669"/>
    <property type="project" value="UniProtKB-ARBA"/>
</dbReference>
<dbReference type="SUPFAM" id="SSF52161">
    <property type="entry name" value="Ribosomal protein L13"/>
    <property type="match status" value="1"/>
</dbReference>
<dbReference type="PROSITE" id="PS00783">
    <property type="entry name" value="RIBOSOMAL_L13"/>
    <property type="match status" value="1"/>
</dbReference>
<dbReference type="InterPro" id="IPR023563">
    <property type="entry name" value="Ribosomal_uL13_CS"/>
</dbReference>
<comment type="caution">
    <text evidence="8">The sequence shown here is derived from an EMBL/GenBank/DDBJ whole genome shotgun (WGS) entry which is preliminary data.</text>
</comment>
<dbReference type="PIRSF" id="PIRSF002181">
    <property type="entry name" value="Ribosomal_L13"/>
    <property type="match status" value="1"/>
</dbReference>
<evidence type="ECO:0000256" key="1">
    <source>
        <dbReference type="ARBA" id="ARBA00006227"/>
    </source>
</evidence>
<dbReference type="EMBL" id="DTMQ01000038">
    <property type="protein sequence ID" value="HGE99513.1"/>
    <property type="molecule type" value="Genomic_DNA"/>
</dbReference>
<dbReference type="InterPro" id="IPR005822">
    <property type="entry name" value="Ribosomal_uL13"/>
</dbReference>
<keyword evidence="2 5" id="KW-0689">Ribosomal protein</keyword>
<dbReference type="NCBIfam" id="TIGR01066">
    <property type="entry name" value="rplM_bact"/>
    <property type="match status" value="1"/>
</dbReference>
<dbReference type="Gene3D" id="3.90.1180.10">
    <property type="entry name" value="Ribosomal protein L13"/>
    <property type="match status" value="1"/>
</dbReference>
<comment type="function">
    <text evidence="5 7">This protein is one of the early assembly proteins of the 50S ribosomal subunit, although it is not seen to bind rRNA by itself. It is important during the early stages of 50S assembly.</text>
</comment>
<dbReference type="PANTHER" id="PTHR11545:SF2">
    <property type="entry name" value="LARGE RIBOSOMAL SUBUNIT PROTEIN UL13M"/>
    <property type="match status" value="1"/>
</dbReference>
<reference evidence="8" key="1">
    <citation type="journal article" date="2020" name="mSystems">
        <title>Genome- and Community-Level Interaction Insights into Carbon Utilization and Element Cycling Functions of Hydrothermarchaeota in Hydrothermal Sediment.</title>
        <authorList>
            <person name="Zhou Z."/>
            <person name="Liu Y."/>
            <person name="Xu W."/>
            <person name="Pan J."/>
            <person name="Luo Z.H."/>
            <person name="Li M."/>
        </authorList>
    </citation>
    <scope>NUCLEOTIDE SEQUENCE [LARGE SCALE GENOMIC DNA]</scope>
    <source>
        <strain evidence="8">SpSt-906</strain>
    </source>
</reference>
<name>A0A7C3YT18_UNCW3</name>
<gene>
    <name evidence="5 7" type="primary">rplM</name>
    <name evidence="8" type="ORF">ENX07_05535</name>
</gene>
<evidence type="ECO:0000256" key="6">
    <source>
        <dbReference type="RuleBase" id="RU003877"/>
    </source>
</evidence>
<dbReference type="FunFam" id="3.90.1180.10:FF:000001">
    <property type="entry name" value="50S ribosomal protein L13"/>
    <property type="match status" value="1"/>
</dbReference>
<evidence type="ECO:0000256" key="4">
    <source>
        <dbReference type="ARBA" id="ARBA00035201"/>
    </source>
</evidence>